<feature type="active site" description="Nucleophile" evidence="6">
    <location>
        <position position="282"/>
    </location>
</feature>
<dbReference type="AlphaFoldDB" id="A0A443SML3"/>
<keyword evidence="1 6" id="KW-0328">Glycosyltransferase</keyword>
<keyword evidence="2 6" id="KW-0808">Transferase</keyword>
<dbReference type="OrthoDB" id="10249838at2759"/>
<evidence type="ECO:0000256" key="1">
    <source>
        <dbReference type="ARBA" id="ARBA00022676"/>
    </source>
</evidence>
<dbReference type="EC" id="2.4.2.64" evidence="6"/>
<accession>A0A443SML3</accession>
<evidence type="ECO:0000313" key="9">
    <source>
        <dbReference type="Proteomes" id="UP000288716"/>
    </source>
</evidence>
<feature type="binding site" evidence="6">
    <location>
        <position position="353"/>
    </location>
    <ligand>
        <name>Zn(2+)</name>
        <dbReference type="ChEBI" id="CHEBI:29105"/>
    </ligand>
</feature>
<dbReference type="Gene3D" id="3.20.20.105">
    <property type="entry name" value="Queuine tRNA-ribosyltransferase-like"/>
    <property type="match status" value="1"/>
</dbReference>
<feature type="domain" description="tRNA-guanine(15) transglycosylase-like" evidence="7">
    <location>
        <begin position="20"/>
        <end position="386"/>
    </location>
</feature>
<dbReference type="GO" id="GO:0006400">
    <property type="term" value="P:tRNA modification"/>
    <property type="evidence" value="ECO:0007669"/>
    <property type="project" value="InterPro"/>
</dbReference>
<dbReference type="HAMAP" id="MF_00168">
    <property type="entry name" value="Q_tRNA_Tgt"/>
    <property type="match status" value="1"/>
</dbReference>
<comment type="subcellular location">
    <subcellularLocation>
        <location evidence="6">Cytoplasm</location>
    </subcellularLocation>
</comment>
<feature type="binding site" evidence="6">
    <location>
        <begin position="105"/>
        <end position="109"/>
    </location>
    <ligand>
        <name>substrate</name>
    </ligand>
</feature>
<dbReference type="GO" id="GO:0008479">
    <property type="term" value="F:tRNA-guanosine(34) queuine transglycosylase activity"/>
    <property type="evidence" value="ECO:0007669"/>
    <property type="project" value="UniProtKB-UniRule"/>
</dbReference>
<comment type="subunit">
    <text evidence="6">Heterodimer of a catalytic subunit and an accessory subunit.</text>
</comment>
<dbReference type="NCBIfam" id="TIGR00430">
    <property type="entry name" value="Q_tRNA_tgt"/>
    <property type="match status" value="1"/>
</dbReference>
<proteinExistence type="inferred from homology"/>
<evidence type="ECO:0000256" key="6">
    <source>
        <dbReference type="HAMAP-Rule" id="MF_03218"/>
    </source>
</evidence>
<comment type="catalytic activity">
    <reaction evidence="6">
        <text>guanosine(34) in tRNA + queuine = queuosine(34) in tRNA + guanine</text>
        <dbReference type="Rhea" id="RHEA:16633"/>
        <dbReference type="Rhea" id="RHEA-COMP:10341"/>
        <dbReference type="Rhea" id="RHEA-COMP:18571"/>
        <dbReference type="ChEBI" id="CHEBI:16235"/>
        <dbReference type="ChEBI" id="CHEBI:17433"/>
        <dbReference type="ChEBI" id="CHEBI:74269"/>
        <dbReference type="ChEBI" id="CHEBI:194431"/>
        <dbReference type="EC" id="2.4.2.64"/>
    </reaction>
</comment>
<name>A0A443SML3_9ACAR</name>
<feature type="region of interest" description="RNA binding" evidence="6">
    <location>
        <begin position="263"/>
        <end position="269"/>
    </location>
</feature>
<feature type="active site" description="Proton acceptor" evidence="6">
    <location>
        <position position="105"/>
    </location>
</feature>
<feature type="binding site" evidence="6">
    <location>
        <position position="323"/>
    </location>
    <ligand>
        <name>Zn(2+)</name>
        <dbReference type="ChEBI" id="CHEBI:29105"/>
    </ligand>
</feature>
<comment type="function">
    <text evidence="6">Catalytic subunit of the queuine tRNA-ribosyltransferase (TGT) that catalyzes the base-exchange of a guanine (G) residue with queuine (Q) at position 34 (anticodon wobble position) in tRNAs with GU(N) anticodons (tRNA-Asp, -Asn, -His and -Tyr), resulting in the hypermodified nucleoside queuosine (7-(((4,5-cis-dihydroxy-2-cyclopenten-1-yl)amino)methyl)-7-deazaguanosine). Catalysis occurs through a double-displacement mechanism. The nucleophile active site attacks the C1' of nucleotide 34 to detach the guanine base from the RNA, forming a covalent enzyme-RNA intermediate. The proton acceptor active site deprotonates the incoming queuine, allowing a nucleophilic attack on the C1' of the ribose to form the product.</text>
</comment>
<comment type="caution">
    <text evidence="8">The sequence shown here is derived from an EMBL/GenBank/DDBJ whole genome shotgun (WGS) entry which is preliminary data.</text>
</comment>
<comment type="cofactor">
    <cofactor evidence="6">
        <name>Zn(2+)</name>
        <dbReference type="ChEBI" id="CHEBI:29105"/>
    </cofactor>
</comment>
<feature type="binding site" evidence="6">
    <location>
        <position position="321"/>
    </location>
    <ligand>
        <name>Zn(2+)</name>
        <dbReference type="ChEBI" id="CHEBI:29105"/>
    </ligand>
</feature>
<evidence type="ECO:0000256" key="4">
    <source>
        <dbReference type="ARBA" id="ARBA00022723"/>
    </source>
</evidence>
<organism evidence="8 9">
    <name type="scientific">Leptotrombidium deliense</name>
    <dbReference type="NCBI Taxonomy" id="299467"/>
    <lineage>
        <taxon>Eukaryota</taxon>
        <taxon>Metazoa</taxon>
        <taxon>Ecdysozoa</taxon>
        <taxon>Arthropoda</taxon>
        <taxon>Chelicerata</taxon>
        <taxon>Arachnida</taxon>
        <taxon>Acari</taxon>
        <taxon>Acariformes</taxon>
        <taxon>Trombidiformes</taxon>
        <taxon>Prostigmata</taxon>
        <taxon>Anystina</taxon>
        <taxon>Parasitengona</taxon>
        <taxon>Trombiculoidea</taxon>
        <taxon>Trombiculidae</taxon>
        <taxon>Leptotrombidium</taxon>
    </lineage>
</organism>
<dbReference type="VEuPathDB" id="VectorBase:LDEU003281"/>
<protein>
    <recommendedName>
        <fullName evidence="6">Queuine tRNA-ribosyltransferase catalytic subunit 1</fullName>
        <ecNumber evidence="6">2.4.2.64</ecNumber>
    </recommendedName>
    <alternativeName>
        <fullName evidence="6">Guanine insertion enzyme</fullName>
    </alternativeName>
    <alternativeName>
        <fullName evidence="6">tRNA-guanine transglycosylase</fullName>
    </alternativeName>
</protein>
<keyword evidence="3 6" id="KW-0819">tRNA processing</keyword>
<dbReference type="Proteomes" id="UP000288716">
    <property type="component" value="Unassembled WGS sequence"/>
</dbReference>
<dbReference type="InterPro" id="IPR002616">
    <property type="entry name" value="tRNA_ribo_trans-like"/>
</dbReference>
<evidence type="ECO:0000313" key="8">
    <source>
        <dbReference type="EMBL" id="RWS28759.1"/>
    </source>
</evidence>
<feature type="binding site" evidence="6">
    <location>
        <position position="232"/>
    </location>
    <ligand>
        <name>substrate</name>
    </ligand>
</feature>
<feature type="region of interest" description="RNA binding; important for wobble base 34 recognition" evidence="6">
    <location>
        <begin position="287"/>
        <end position="291"/>
    </location>
</feature>
<evidence type="ECO:0000256" key="5">
    <source>
        <dbReference type="ARBA" id="ARBA00022833"/>
    </source>
</evidence>
<evidence type="ECO:0000256" key="2">
    <source>
        <dbReference type="ARBA" id="ARBA00022679"/>
    </source>
</evidence>
<dbReference type="NCBIfam" id="TIGR00449">
    <property type="entry name" value="tgt_general"/>
    <property type="match status" value="1"/>
</dbReference>
<dbReference type="PANTHER" id="PTHR43530:SF1">
    <property type="entry name" value="QUEUINE TRNA-RIBOSYLTRANSFERASE CATALYTIC SUBUNIT 1"/>
    <property type="match status" value="1"/>
</dbReference>
<reference evidence="8 9" key="1">
    <citation type="journal article" date="2018" name="Gigascience">
        <title>Genomes of trombidid mites reveal novel predicted allergens and laterally-transferred genes associated with secondary metabolism.</title>
        <authorList>
            <person name="Dong X."/>
            <person name="Chaisiri K."/>
            <person name="Xia D."/>
            <person name="Armstrong S.D."/>
            <person name="Fang Y."/>
            <person name="Donnelly M.J."/>
            <person name="Kadowaki T."/>
            <person name="McGarry J.W."/>
            <person name="Darby A.C."/>
            <person name="Makepeace B.L."/>
        </authorList>
    </citation>
    <scope>NUCLEOTIDE SEQUENCE [LARGE SCALE GENOMIC DNA]</scope>
    <source>
        <strain evidence="8">UoL-UT</strain>
    </source>
</reference>
<dbReference type="STRING" id="299467.A0A443SML3"/>
<keyword evidence="9" id="KW-1185">Reference proteome</keyword>
<dbReference type="GO" id="GO:0046872">
    <property type="term" value="F:metal ion binding"/>
    <property type="evidence" value="ECO:0007669"/>
    <property type="project" value="UniProtKB-KW"/>
</dbReference>
<dbReference type="Pfam" id="PF01702">
    <property type="entry name" value="TGT"/>
    <property type="match status" value="1"/>
</dbReference>
<feature type="binding site" evidence="6">
    <location>
        <position position="205"/>
    </location>
    <ligand>
        <name>substrate</name>
    </ligand>
</feature>
<dbReference type="InterPro" id="IPR036511">
    <property type="entry name" value="TGT-like_sf"/>
</dbReference>
<comment type="similarity">
    <text evidence="6">Belongs to the queuine tRNA-ribosyltransferase family.</text>
</comment>
<keyword evidence="4 6" id="KW-0479">Metal-binding</keyword>
<feature type="binding site" evidence="6">
    <location>
        <position position="326"/>
    </location>
    <ligand>
        <name>Zn(2+)</name>
        <dbReference type="ChEBI" id="CHEBI:29105"/>
    </ligand>
</feature>
<evidence type="ECO:0000259" key="7">
    <source>
        <dbReference type="Pfam" id="PF01702"/>
    </source>
</evidence>
<dbReference type="GO" id="GO:0005829">
    <property type="term" value="C:cytosol"/>
    <property type="evidence" value="ECO:0007669"/>
    <property type="project" value="TreeGrafter"/>
</dbReference>
<dbReference type="SUPFAM" id="SSF51713">
    <property type="entry name" value="tRNA-guanine transglycosylase"/>
    <property type="match status" value="1"/>
</dbReference>
<evidence type="ECO:0000256" key="3">
    <source>
        <dbReference type="ARBA" id="ARBA00022694"/>
    </source>
</evidence>
<dbReference type="InterPro" id="IPR004803">
    <property type="entry name" value="TGT"/>
</dbReference>
<feature type="binding site" evidence="6">
    <location>
        <position position="160"/>
    </location>
    <ligand>
        <name>substrate</name>
    </ligand>
</feature>
<dbReference type="EMBL" id="NCKV01001229">
    <property type="protein sequence ID" value="RWS28759.1"/>
    <property type="molecule type" value="Genomic_DNA"/>
</dbReference>
<gene>
    <name evidence="8" type="ORF">B4U80_07011</name>
</gene>
<sequence length="407" mass="46029">MSPRKSVPLKFSVKAVCSSTRARVGLLSLKQPNEDRFVDIETPIFMPVGTNGTMKGILPSQIEATGCRLMLSNTYHLASRPGADILQKAGGLHAFMNWPYALLTDSGGFQMVSLSSLMEVKEEGVTFTSPYDKEKLLFLPPEKAVEIQHKIGANIIMQLDDVISSTADDDQRFEEATDRTIRWYDRCREAHESQEDEQNLFPIIQGGLNPRLREKCVAEIVKRDPPGIAIGGLSGGEEKDKFVEMVACSTKHLPAEKPRYLMGVGFAVDMLLCVALGCDMFDCVFPTRTARFGSALVEYGKSMSLKQAKFADDFNIIEDECDCETCKNGYLRSYIHHLFRNNSTVACHLLTQHNIRFQLRFMAKIRDAIRNNKFEQFIKKTLENHYESEHLYPSWVQNAIRILQIKL</sequence>
<dbReference type="PANTHER" id="PTHR43530">
    <property type="entry name" value="QUEUINE TRNA-RIBOSYLTRANSFERASE CATALYTIC SUBUNIT 1"/>
    <property type="match status" value="1"/>
</dbReference>
<keyword evidence="5 6" id="KW-0862">Zinc</keyword>
<keyword evidence="6" id="KW-0963">Cytoplasm</keyword>